<dbReference type="EMBL" id="OE001498">
    <property type="protein sequence ID" value="CAD7456937.1"/>
    <property type="molecule type" value="Genomic_DNA"/>
</dbReference>
<dbReference type="InterPro" id="IPR038948">
    <property type="entry name" value="POLR1D-like"/>
</dbReference>
<dbReference type="AlphaFoldDB" id="A0A7R9NUJ0"/>
<evidence type="ECO:0000256" key="1">
    <source>
        <dbReference type="SAM" id="MobiDB-lite"/>
    </source>
</evidence>
<evidence type="ECO:0000313" key="2">
    <source>
        <dbReference type="EMBL" id="CAD7456937.1"/>
    </source>
</evidence>
<feature type="compositionally biased region" description="Polar residues" evidence="1">
    <location>
        <begin position="130"/>
        <end position="146"/>
    </location>
</feature>
<protein>
    <submittedName>
        <fullName evidence="2">Uncharacterized protein</fullName>
    </submittedName>
</protein>
<proteinExistence type="predicted"/>
<organism evidence="2">
    <name type="scientific">Timema tahoe</name>
    <dbReference type="NCBI Taxonomy" id="61484"/>
    <lineage>
        <taxon>Eukaryota</taxon>
        <taxon>Metazoa</taxon>
        <taxon>Ecdysozoa</taxon>
        <taxon>Arthropoda</taxon>
        <taxon>Hexapoda</taxon>
        <taxon>Insecta</taxon>
        <taxon>Pterygota</taxon>
        <taxon>Neoptera</taxon>
        <taxon>Polyneoptera</taxon>
        <taxon>Phasmatodea</taxon>
        <taxon>Timematodea</taxon>
        <taxon>Timematoidea</taxon>
        <taxon>Timematidae</taxon>
        <taxon>Timema</taxon>
    </lineage>
</organism>
<gene>
    <name evidence="2" type="ORF">TTEB3V08_LOCUS4949</name>
</gene>
<reference evidence="2" key="1">
    <citation type="submission" date="2020-11" db="EMBL/GenBank/DDBJ databases">
        <authorList>
            <person name="Tran Van P."/>
        </authorList>
    </citation>
    <scope>NUCLEOTIDE SEQUENCE</scope>
</reference>
<accession>A0A7R9NUJ0</accession>
<feature type="region of interest" description="Disordered" evidence="1">
    <location>
        <begin position="112"/>
        <end position="173"/>
    </location>
</feature>
<dbReference type="PANTHER" id="PTHR34769:SF1">
    <property type="entry name" value="RNA POLYMERASE I AND III SUBUNIT D"/>
    <property type="match status" value="1"/>
</dbReference>
<name>A0A7R9NUJ0_9NEOP</name>
<sequence>MPYSFYRYVEEGDWESQGGPALHFISARVNSASRLGRNVQPKQVVSSYWPFSFGVEMQSHENKRLAEEELLREAKRGAARASVSGPLGWVKCPLRPTNKRFLRNTILHTINNNSRHASKTRKNQDLRNKSVLSSNSKTSVDSTKYQPNKRVEGHKKTNKNKEGLPHSGFGQTDKRAIELGNDWVAKLASERASEHMISR</sequence>
<dbReference type="PANTHER" id="PTHR34769">
    <property type="entry name" value="RCG42593, ISOFORM CRA_A"/>
    <property type="match status" value="1"/>
</dbReference>
<feature type="compositionally biased region" description="Basic and acidic residues" evidence="1">
    <location>
        <begin position="149"/>
        <end position="164"/>
    </location>
</feature>